<keyword evidence="2" id="KW-1185">Reference proteome</keyword>
<sequence>LRSRGIHNVFHASLLRIHEPNDDRLFPGRTDSQVLLSDEHTAGLEPEWAVDRILTHKGKARESVFQLQWRSGDKTWLPYREVSHLAPLKAYFDAVGINDIRSLP</sequence>
<dbReference type="InterPro" id="IPR016197">
    <property type="entry name" value="Chromo-like_dom_sf"/>
</dbReference>
<proteinExistence type="predicted"/>
<evidence type="ECO:0008006" key="3">
    <source>
        <dbReference type="Google" id="ProtNLM"/>
    </source>
</evidence>
<evidence type="ECO:0000313" key="1">
    <source>
        <dbReference type="EMBL" id="KZT24610.1"/>
    </source>
</evidence>
<dbReference type="InParanoid" id="A0A165S332"/>
<dbReference type="EMBL" id="KV425576">
    <property type="protein sequence ID" value="KZT24610.1"/>
    <property type="molecule type" value="Genomic_DNA"/>
</dbReference>
<dbReference type="Proteomes" id="UP000076761">
    <property type="component" value="Unassembled WGS sequence"/>
</dbReference>
<gene>
    <name evidence="1" type="ORF">NEOLEDRAFT_1025446</name>
</gene>
<dbReference type="SUPFAM" id="SSF54160">
    <property type="entry name" value="Chromo domain-like"/>
    <property type="match status" value="1"/>
</dbReference>
<feature type="non-terminal residue" evidence="1">
    <location>
        <position position="104"/>
    </location>
</feature>
<protein>
    <recommendedName>
        <fullName evidence="3">Chromo domain-containing protein</fullName>
    </recommendedName>
</protein>
<name>A0A165S332_9AGAM</name>
<dbReference type="OrthoDB" id="3211671at2759"/>
<accession>A0A165S332</accession>
<organism evidence="1 2">
    <name type="scientific">Neolentinus lepideus HHB14362 ss-1</name>
    <dbReference type="NCBI Taxonomy" id="1314782"/>
    <lineage>
        <taxon>Eukaryota</taxon>
        <taxon>Fungi</taxon>
        <taxon>Dikarya</taxon>
        <taxon>Basidiomycota</taxon>
        <taxon>Agaricomycotina</taxon>
        <taxon>Agaricomycetes</taxon>
        <taxon>Gloeophyllales</taxon>
        <taxon>Gloeophyllaceae</taxon>
        <taxon>Neolentinus</taxon>
    </lineage>
</organism>
<reference evidence="1 2" key="1">
    <citation type="journal article" date="2016" name="Mol. Biol. Evol.">
        <title>Comparative Genomics of Early-Diverging Mushroom-Forming Fungi Provides Insights into the Origins of Lignocellulose Decay Capabilities.</title>
        <authorList>
            <person name="Nagy L.G."/>
            <person name="Riley R."/>
            <person name="Tritt A."/>
            <person name="Adam C."/>
            <person name="Daum C."/>
            <person name="Floudas D."/>
            <person name="Sun H."/>
            <person name="Yadav J.S."/>
            <person name="Pangilinan J."/>
            <person name="Larsson K.H."/>
            <person name="Matsuura K."/>
            <person name="Barry K."/>
            <person name="Labutti K."/>
            <person name="Kuo R."/>
            <person name="Ohm R.A."/>
            <person name="Bhattacharya S.S."/>
            <person name="Shirouzu T."/>
            <person name="Yoshinaga Y."/>
            <person name="Martin F.M."/>
            <person name="Grigoriev I.V."/>
            <person name="Hibbett D.S."/>
        </authorList>
    </citation>
    <scope>NUCLEOTIDE SEQUENCE [LARGE SCALE GENOMIC DNA]</scope>
    <source>
        <strain evidence="1 2">HHB14362 ss-1</strain>
    </source>
</reference>
<dbReference type="STRING" id="1314782.A0A165S332"/>
<feature type="non-terminal residue" evidence="1">
    <location>
        <position position="1"/>
    </location>
</feature>
<dbReference type="AlphaFoldDB" id="A0A165S332"/>
<evidence type="ECO:0000313" key="2">
    <source>
        <dbReference type="Proteomes" id="UP000076761"/>
    </source>
</evidence>